<evidence type="ECO:0000256" key="1">
    <source>
        <dbReference type="SAM" id="SignalP"/>
    </source>
</evidence>
<sequence length="138" mass="13991">MNAIKILAPAFGAAFLIGAAHAEPVGTMTSVEGEVFALRGNETIALSAGDELLANDRVVAREAATATIDAYGCASTLNSGAMISVNDTMCGAEPISFGYAQAEGFAFSNFFITAALIATPAIIGIAISESDDDDPVSP</sequence>
<dbReference type="EMBL" id="QUQO01000001">
    <property type="protein sequence ID" value="RFB04494.1"/>
    <property type="molecule type" value="Genomic_DNA"/>
</dbReference>
<feature type="chain" id="PRO_5016910308" evidence="1">
    <location>
        <begin position="23"/>
        <end position="138"/>
    </location>
</feature>
<dbReference type="InParanoid" id="A0A371RG91"/>
<name>A0A371RG91_9PROT</name>
<dbReference type="AlphaFoldDB" id="A0A371RG91"/>
<gene>
    <name evidence="2" type="ORF">DX908_03845</name>
</gene>
<accession>A0A371RG91</accession>
<organism evidence="2 3">
    <name type="scientific">Parvularcula marina</name>
    <dbReference type="NCBI Taxonomy" id="2292771"/>
    <lineage>
        <taxon>Bacteria</taxon>
        <taxon>Pseudomonadati</taxon>
        <taxon>Pseudomonadota</taxon>
        <taxon>Alphaproteobacteria</taxon>
        <taxon>Parvularculales</taxon>
        <taxon>Parvularculaceae</taxon>
        <taxon>Parvularcula</taxon>
    </lineage>
</organism>
<reference evidence="2 3" key="1">
    <citation type="submission" date="2018-08" db="EMBL/GenBank/DDBJ databases">
        <title>Parvularcula sp. SM1705, isolated from surface water of the South Sea China.</title>
        <authorList>
            <person name="Sun L."/>
        </authorList>
    </citation>
    <scope>NUCLEOTIDE SEQUENCE [LARGE SCALE GENOMIC DNA]</scope>
    <source>
        <strain evidence="2 3">SM1705</strain>
    </source>
</reference>
<protein>
    <submittedName>
        <fullName evidence="2">Uncharacterized protein</fullName>
    </submittedName>
</protein>
<proteinExistence type="predicted"/>
<feature type="signal peptide" evidence="1">
    <location>
        <begin position="1"/>
        <end position="22"/>
    </location>
</feature>
<evidence type="ECO:0000313" key="2">
    <source>
        <dbReference type="EMBL" id="RFB04494.1"/>
    </source>
</evidence>
<dbReference type="Proteomes" id="UP000264589">
    <property type="component" value="Unassembled WGS sequence"/>
</dbReference>
<keyword evidence="1" id="KW-0732">Signal</keyword>
<dbReference type="RefSeq" id="WP_116391127.1">
    <property type="nucleotide sequence ID" value="NZ_QUQO01000001.1"/>
</dbReference>
<keyword evidence="3" id="KW-1185">Reference proteome</keyword>
<evidence type="ECO:0000313" key="3">
    <source>
        <dbReference type="Proteomes" id="UP000264589"/>
    </source>
</evidence>
<comment type="caution">
    <text evidence="2">The sequence shown here is derived from an EMBL/GenBank/DDBJ whole genome shotgun (WGS) entry which is preliminary data.</text>
</comment>